<dbReference type="RefSeq" id="XP_022647942.1">
    <property type="nucleotide sequence ID" value="XM_022792207.1"/>
</dbReference>
<evidence type="ECO:0000256" key="5">
    <source>
        <dbReference type="ARBA" id="ARBA00023186"/>
    </source>
</evidence>
<dbReference type="EnsemblMetazoa" id="XM_022792203">
    <property type="protein sequence ID" value="XP_022647938"/>
    <property type="gene ID" value="LOC111244784"/>
</dbReference>
<evidence type="ECO:0000313" key="6">
    <source>
        <dbReference type="EnsemblMetazoa" id="XP_022647940"/>
    </source>
</evidence>
<dbReference type="SUPFAM" id="SSF48371">
    <property type="entry name" value="ARM repeat"/>
    <property type="match status" value="1"/>
</dbReference>
<dbReference type="RefSeq" id="XP_022647940.1">
    <property type="nucleotide sequence ID" value="XM_022792205.1"/>
</dbReference>
<reference evidence="6" key="1">
    <citation type="submission" date="2021-01" db="UniProtKB">
        <authorList>
            <consortium name="EnsemblMetazoa"/>
        </authorList>
    </citation>
    <scope>IDENTIFICATION</scope>
</reference>
<dbReference type="InterPro" id="IPR016024">
    <property type="entry name" value="ARM-type_fold"/>
</dbReference>
<dbReference type="RefSeq" id="XP_022647938.1">
    <property type="nucleotide sequence ID" value="XM_022792203.1"/>
</dbReference>
<dbReference type="PANTHER" id="PTHR12425">
    <property type="entry name" value="SYNEMBRYN"/>
    <property type="match status" value="1"/>
</dbReference>
<organism evidence="6 7">
    <name type="scientific">Varroa destructor</name>
    <name type="common">Honeybee mite</name>
    <dbReference type="NCBI Taxonomy" id="109461"/>
    <lineage>
        <taxon>Eukaryota</taxon>
        <taxon>Metazoa</taxon>
        <taxon>Ecdysozoa</taxon>
        <taxon>Arthropoda</taxon>
        <taxon>Chelicerata</taxon>
        <taxon>Arachnida</taxon>
        <taxon>Acari</taxon>
        <taxon>Parasitiformes</taxon>
        <taxon>Mesostigmata</taxon>
        <taxon>Gamasina</taxon>
        <taxon>Dermanyssoidea</taxon>
        <taxon>Varroidae</taxon>
        <taxon>Varroa</taxon>
    </lineage>
</organism>
<dbReference type="GO" id="GO:0005938">
    <property type="term" value="C:cell cortex"/>
    <property type="evidence" value="ECO:0007669"/>
    <property type="project" value="UniProtKB-SubCell"/>
</dbReference>
<accession>A0A7M7J7J2</accession>
<keyword evidence="5" id="KW-0143">Chaperone</keyword>
<dbReference type="PRINTS" id="PR01802">
    <property type="entry name" value="SYNEMBRYN"/>
</dbReference>
<name>A0A7M7J7J2_VARDE</name>
<dbReference type="InterPro" id="IPR011989">
    <property type="entry name" value="ARM-like"/>
</dbReference>
<dbReference type="AlphaFoldDB" id="A0A7M7J7J2"/>
<evidence type="ECO:0000256" key="2">
    <source>
        <dbReference type="ARBA" id="ARBA00009049"/>
    </source>
</evidence>
<dbReference type="InterPro" id="IPR019318">
    <property type="entry name" value="Gua_nucleotide_exch_fac_Ric8"/>
</dbReference>
<dbReference type="GO" id="GO:0007186">
    <property type="term" value="P:G protein-coupled receptor signaling pathway"/>
    <property type="evidence" value="ECO:0007669"/>
    <property type="project" value="TreeGrafter"/>
</dbReference>
<dbReference type="CTD" id="60626"/>
<evidence type="ECO:0000256" key="3">
    <source>
        <dbReference type="ARBA" id="ARBA00022490"/>
    </source>
</evidence>
<protein>
    <recommendedName>
        <fullName evidence="8">Synembryn-A</fullName>
    </recommendedName>
</protein>
<keyword evidence="4" id="KW-0344">Guanine-nucleotide releasing factor</keyword>
<evidence type="ECO:0000313" key="7">
    <source>
        <dbReference type="Proteomes" id="UP000594260"/>
    </source>
</evidence>
<dbReference type="EnsemblMetazoa" id="XM_022792206">
    <property type="protein sequence ID" value="XP_022647941"/>
    <property type="gene ID" value="LOC111244784"/>
</dbReference>
<dbReference type="RefSeq" id="XP_022647941.1">
    <property type="nucleotide sequence ID" value="XM_022792206.1"/>
</dbReference>
<dbReference type="Pfam" id="PF10165">
    <property type="entry name" value="Ric8"/>
    <property type="match status" value="1"/>
</dbReference>
<dbReference type="Gene3D" id="1.25.10.10">
    <property type="entry name" value="Leucine-rich Repeat Variant"/>
    <property type="match status" value="1"/>
</dbReference>
<dbReference type="EnsemblMetazoa" id="XM_022792205">
    <property type="protein sequence ID" value="XP_022647940"/>
    <property type="gene ID" value="LOC111244784"/>
</dbReference>
<dbReference type="GO" id="GO:0005085">
    <property type="term" value="F:guanyl-nucleotide exchange factor activity"/>
    <property type="evidence" value="ECO:0007669"/>
    <property type="project" value="UniProtKB-KW"/>
</dbReference>
<comment type="similarity">
    <text evidence="2">Belongs to the synembryn family.</text>
</comment>
<evidence type="ECO:0000256" key="1">
    <source>
        <dbReference type="ARBA" id="ARBA00004544"/>
    </source>
</evidence>
<keyword evidence="7" id="KW-1185">Reference proteome</keyword>
<dbReference type="PANTHER" id="PTHR12425:SF5">
    <property type="entry name" value="SYNEMBRYN"/>
    <property type="match status" value="1"/>
</dbReference>
<dbReference type="Proteomes" id="UP000594260">
    <property type="component" value="Unplaced"/>
</dbReference>
<dbReference type="GO" id="GO:0001965">
    <property type="term" value="F:G-protein alpha-subunit binding"/>
    <property type="evidence" value="ECO:0007669"/>
    <property type="project" value="TreeGrafter"/>
</dbReference>
<proteinExistence type="inferred from homology"/>
<sequence length="500" mass="55904">MSMDWAQGAAALVKFNNENAQVFHFGEALLQEVSGKVKYVMAATEGSEEDRITALSTLRILSRDNRLTDSVFNTEVVDKLCAISKLSTNSGPIEPQSTKAVLEAEKVLCNLIFHSVAIRDQCAANGTLQSLVKRMLTVGEVCRDIQHFDMRILFGMTALKADTRTFVREELAAIPPLCEILEKLQGDSSDYLSWALKVLYNLTVNMDEKDKQKNKDCFGRLVAVLRQLLLDMREDKQMVGEIINLLSNMSKTALQGILSPTIASDTKKFMHYNMEAVDILIDQLEHKLDTPHKKEFLVPVLLCLSEASRGSRVIRKYLKSRILPPLEDVMNRPEEGDTLRNKLVRLMTSPLTEVKCAAADLLFVLCKEKVGRLIKYTGYGNAAGLLASRGLMLGGRGQGQYSSESENSDTEEYTKYKDSINPVLGCYEAPKPHPIEGMTQEQKEYEAMQLVQLMDRLTRGGVVKPCSVGEDGKPHPVDHVLQLLEQRGDLDRDLTESEED</sequence>
<dbReference type="InterPro" id="IPR008376">
    <property type="entry name" value="Chaperone_Ric-8_A/B"/>
</dbReference>
<keyword evidence="3" id="KW-0963">Cytoplasm</keyword>
<comment type="subcellular location">
    <subcellularLocation>
        <location evidence="1">Cytoplasm</location>
        <location evidence="1">Cell cortex</location>
    </subcellularLocation>
</comment>
<evidence type="ECO:0008006" key="8">
    <source>
        <dbReference type="Google" id="ProtNLM"/>
    </source>
</evidence>
<dbReference type="EnsemblMetazoa" id="XM_022792207">
    <property type="protein sequence ID" value="XP_022647942"/>
    <property type="gene ID" value="LOC111244784"/>
</dbReference>
<dbReference type="GeneID" id="111244784"/>
<dbReference type="OMA" id="IYLMEAI"/>
<dbReference type="EnsemblMetazoa" id="XM_022792204">
    <property type="protein sequence ID" value="XP_022647939"/>
    <property type="gene ID" value="LOC111244784"/>
</dbReference>
<dbReference type="RefSeq" id="XP_022647939.1">
    <property type="nucleotide sequence ID" value="XM_022792204.1"/>
</dbReference>
<evidence type="ECO:0000256" key="4">
    <source>
        <dbReference type="ARBA" id="ARBA00022658"/>
    </source>
</evidence>